<dbReference type="Proteomes" id="UP000053669">
    <property type="component" value="Unassembled WGS sequence"/>
</dbReference>
<sequence length="177" mass="19515">MERVNSFLGKHLWVQAALSLLVACAVVLLLSPDRSIASVPLYVVFASVGGVGVMLAVRRREKQAAGGSVDSLVSLDRKLRRGEVPTAPQERQVVRDLVEQRLHRSRHRVAAQVFLAVLFCAVVVLTALTASLPQTLGMGLFAGVFLGWLVLYGNRQHRRLRAMHTELTAEAAQDRRR</sequence>
<reference evidence="2 3" key="1">
    <citation type="submission" date="2015-10" db="EMBL/GenBank/DDBJ databases">
        <title>Draft genome sequence of Streptomyces canus DSM 40017, type strain for the species Streptomyces canus.</title>
        <authorList>
            <person name="Ruckert C."/>
            <person name="Winkler A."/>
            <person name="Kalinowski J."/>
            <person name="Kampfer P."/>
            <person name="Glaeser S."/>
        </authorList>
    </citation>
    <scope>NUCLEOTIDE SEQUENCE [LARGE SCALE GENOMIC DNA]</scope>
    <source>
        <strain evidence="2 3">DSM 40017</strain>
    </source>
</reference>
<evidence type="ECO:0000256" key="1">
    <source>
        <dbReference type="SAM" id="Phobius"/>
    </source>
</evidence>
<feature type="transmembrane region" description="Helical" evidence="1">
    <location>
        <begin position="12"/>
        <end position="30"/>
    </location>
</feature>
<accession>A0A101RQS5</accession>
<evidence type="ECO:0000313" key="2">
    <source>
        <dbReference type="EMBL" id="KUN60004.1"/>
    </source>
</evidence>
<feature type="transmembrane region" description="Helical" evidence="1">
    <location>
        <begin position="36"/>
        <end position="57"/>
    </location>
</feature>
<name>A0A101RQS5_9ACTN</name>
<keyword evidence="1" id="KW-1133">Transmembrane helix</keyword>
<comment type="caution">
    <text evidence="2">The sequence shown here is derived from an EMBL/GenBank/DDBJ whole genome shotgun (WGS) entry which is preliminary data.</text>
</comment>
<gene>
    <name evidence="2" type="ORF">AQJ46_38395</name>
</gene>
<protein>
    <submittedName>
        <fullName evidence="2">Uncharacterized protein</fullName>
    </submittedName>
</protein>
<dbReference type="PROSITE" id="PS51257">
    <property type="entry name" value="PROKAR_LIPOPROTEIN"/>
    <property type="match status" value="1"/>
</dbReference>
<keyword evidence="1" id="KW-0472">Membrane</keyword>
<feature type="transmembrane region" description="Helical" evidence="1">
    <location>
        <begin position="136"/>
        <end position="153"/>
    </location>
</feature>
<dbReference type="AlphaFoldDB" id="A0A101RQS5"/>
<proteinExistence type="predicted"/>
<keyword evidence="1" id="KW-0812">Transmembrane</keyword>
<feature type="transmembrane region" description="Helical" evidence="1">
    <location>
        <begin position="109"/>
        <end position="130"/>
    </location>
</feature>
<organism evidence="2 3">
    <name type="scientific">Streptomyces canus</name>
    <dbReference type="NCBI Taxonomy" id="58343"/>
    <lineage>
        <taxon>Bacteria</taxon>
        <taxon>Bacillati</taxon>
        <taxon>Actinomycetota</taxon>
        <taxon>Actinomycetes</taxon>
        <taxon>Kitasatosporales</taxon>
        <taxon>Streptomycetaceae</taxon>
        <taxon>Streptomyces</taxon>
        <taxon>Streptomyces aurantiacus group</taxon>
    </lineage>
</organism>
<dbReference type="RefSeq" id="WP_059210146.1">
    <property type="nucleotide sequence ID" value="NZ_KQ948671.1"/>
</dbReference>
<dbReference type="EMBL" id="LMWU01000046">
    <property type="protein sequence ID" value="KUN60004.1"/>
    <property type="molecule type" value="Genomic_DNA"/>
</dbReference>
<evidence type="ECO:0000313" key="3">
    <source>
        <dbReference type="Proteomes" id="UP000053669"/>
    </source>
</evidence>
<dbReference type="STRING" id="58343.AQJ46_38395"/>